<dbReference type="PANTHER" id="PTHR23507">
    <property type="entry name" value="ZGC:174356"/>
    <property type="match status" value="1"/>
</dbReference>
<evidence type="ECO:0000256" key="3">
    <source>
        <dbReference type="ARBA" id="ARBA00022989"/>
    </source>
</evidence>
<feature type="transmembrane region" description="Helical" evidence="6">
    <location>
        <begin position="409"/>
        <end position="430"/>
    </location>
</feature>
<feature type="transmembrane region" description="Helical" evidence="6">
    <location>
        <begin position="472"/>
        <end position="495"/>
    </location>
</feature>
<keyword evidence="4 6" id="KW-0472">Membrane</keyword>
<dbReference type="GO" id="GO:0016020">
    <property type="term" value="C:membrane"/>
    <property type="evidence" value="ECO:0007669"/>
    <property type="project" value="UniProtKB-SubCell"/>
</dbReference>
<feature type="transmembrane region" description="Helical" evidence="6">
    <location>
        <begin position="241"/>
        <end position="263"/>
    </location>
</feature>
<reference evidence="7 8" key="1">
    <citation type="submission" date="2015-07" db="EMBL/GenBank/DDBJ databases">
        <title>The genome of Habropoda laboriosa.</title>
        <authorList>
            <person name="Pan H."/>
            <person name="Kapheim K."/>
        </authorList>
    </citation>
    <scope>NUCLEOTIDE SEQUENCE [LARGE SCALE GENOMIC DNA]</scope>
    <source>
        <strain evidence="7">0110345459</strain>
    </source>
</reference>
<keyword evidence="3 6" id="KW-1133">Transmembrane helix</keyword>
<dbReference type="AlphaFoldDB" id="A0A0L7RGJ1"/>
<dbReference type="EMBL" id="KQ414596">
    <property type="protein sequence ID" value="KOC69980.1"/>
    <property type="molecule type" value="Genomic_DNA"/>
</dbReference>
<dbReference type="InterPro" id="IPR036259">
    <property type="entry name" value="MFS_trans_sf"/>
</dbReference>
<dbReference type="OrthoDB" id="3026777at2759"/>
<dbReference type="SUPFAM" id="SSF103473">
    <property type="entry name" value="MFS general substrate transporter"/>
    <property type="match status" value="1"/>
</dbReference>
<protein>
    <submittedName>
        <fullName evidence="7">Proton-coupled folate transporter</fullName>
    </submittedName>
</protein>
<evidence type="ECO:0000256" key="2">
    <source>
        <dbReference type="ARBA" id="ARBA00022692"/>
    </source>
</evidence>
<keyword evidence="8" id="KW-1185">Reference proteome</keyword>
<feature type="transmembrane region" description="Helical" evidence="6">
    <location>
        <begin position="352"/>
        <end position="374"/>
    </location>
</feature>
<sequence>MADTTVNGPPTVVDKKRAETVNNQIVSEKAVVWKSMTFRQKWSYFTSNITVEPMIACYVIPCMLASLATQNLSLEKACRVNLAYPDEVCTALAKRNTTGYEAEETAVQQLVAGMQTWKTALSSGLPTMLILFVGAWSDRTGLRKPCMLLPIVGEFLSSVSMLLCTYFFYEVSMEATGVFEALWPALMGGWFTMFMGVFSYIADITSVESRTLRIGAANVFLSLGVPIGMALSGILYLKLGFYGVFSISTVCYVLSFVYGLVVIKEPPRPHLLKKEKSKEKKMSVCASILDFFAFKHIEETFRVAFKTGRNNRQKRMLVLMIIVMVVIGPLYGEMAVMYLYMRYRYHWNEVMFSMFTTFAMVTNLIGTAVSVGVFSHILKIDDAIVGIMSSMSKILAGFVYAFAITDWMIYVAAIVEIVNGTSFIAMRSIASKLVSTDELGKVNSLLGVCESLMPLIYGPMYSSIYATTMKTFPGTFFIVGACMTMPAVVAFFWLYTEHRKDRQQLEQEKKTRMKEIAGEKKPEAPTMNGVTNAAFESEQL</sequence>
<feature type="transmembrane region" description="Helical" evidence="6">
    <location>
        <begin position="148"/>
        <end position="169"/>
    </location>
</feature>
<feature type="compositionally biased region" description="Basic and acidic residues" evidence="5">
    <location>
        <begin position="504"/>
        <end position="523"/>
    </location>
</feature>
<proteinExistence type="predicted"/>
<gene>
    <name evidence="7" type="ORF">WH47_08241</name>
</gene>
<evidence type="ECO:0000313" key="7">
    <source>
        <dbReference type="EMBL" id="KOC69980.1"/>
    </source>
</evidence>
<name>A0A0L7RGJ1_9HYME</name>
<feature type="transmembrane region" description="Helical" evidence="6">
    <location>
        <begin position="214"/>
        <end position="235"/>
    </location>
</feature>
<dbReference type="PANTHER" id="PTHR23507:SF1">
    <property type="entry name" value="FI18259P1-RELATED"/>
    <property type="match status" value="1"/>
</dbReference>
<evidence type="ECO:0000256" key="5">
    <source>
        <dbReference type="SAM" id="MobiDB-lite"/>
    </source>
</evidence>
<feature type="transmembrane region" description="Helical" evidence="6">
    <location>
        <begin position="181"/>
        <end position="202"/>
    </location>
</feature>
<keyword evidence="2 6" id="KW-0812">Transmembrane</keyword>
<evidence type="ECO:0000256" key="6">
    <source>
        <dbReference type="SAM" id="Phobius"/>
    </source>
</evidence>
<feature type="transmembrane region" description="Helical" evidence="6">
    <location>
        <begin position="316"/>
        <end position="340"/>
    </location>
</feature>
<feature type="region of interest" description="Disordered" evidence="5">
    <location>
        <begin position="504"/>
        <end position="540"/>
    </location>
</feature>
<dbReference type="InterPro" id="IPR011701">
    <property type="entry name" value="MFS"/>
</dbReference>
<dbReference type="Gene3D" id="1.20.1250.20">
    <property type="entry name" value="MFS general substrate transporter like domains"/>
    <property type="match status" value="1"/>
</dbReference>
<dbReference type="Pfam" id="PF07690">
    <property type="entry name" value="MFS_1"/>
    <property type="match status" value="1"/>
</dbReference>
<feature type="transmembrane region" description="Helical" evidence="6">
    <location>
        <begin position="383"/>
        <end position="403"/>
    </location>
</feature>
<dbReference type="STRING" id="597456.A0A0L7RGJ1"/>
<dbReference type="GO" id="GO:0022857">
    <property type="term" value="F:transmembrane transporter activity"/>
    <property type="evidence" value="ECO:0007669"/>
    <property type="project" value="InterPro"/>
</dbReference>
<comment type="subcellular location">
    <subcellularLocation>
        <location evidence="1">Membrane</location>
        <topology evidence="1">Multi-pass membrane protein</topology>
    </subcellularLocation>
</comment>
<dbReference type="Proteomes" id="UP000053825">
    <property type="component" value="Unassembled WGS sequence"/>
</dbReference>
<evidence type="ECO:0000256" key="1">
    <source>
        <dbReference type="ARBA" id="ARBA00004141"/>
    </source>
</evidence>
<feature type="transmembrane region" description="Helical" evidence="6">
    <location>
        <begin position="442"/>
        <end position="460"/>
    </location>
</feature>
<evidence type="ECO:0000256" key="4">
    <source>
        <dbReference type="ARBA" id="ARBA00023136"/>
    </source>
</evidence>
<organism evidence="7 8">
    <name type="scientific">Habropoda laboriosa</name>
    <dbReference type="NCBI Taxonomy" id="597456"/>
    <lineage>
        <taxon>Eukaryota</taxon>
        <taxon>Metazoa</taxon>
        <taxon>Ecdysozoa</taxon>
        <taxon>Arthropoda</taxon>
        <taxon>Hexapoda</taxon>
        <taxon>Insecta</taxon>
        <taxon>Pterygota</taxon>
        <taxon>Neoptera</taxon>
        <taxon>Endopterygota</taxon>
        <taxon>Hymenoptera</taxon>
        <taxon>Apocrita</taxon>
        <taxon>Aculeata</taxon>
        <taxon>Apoidea</taxon>
        <taxon>Anthophila</taxon>
        <taxon>Apidae</taxon>
        <taxon>Habropoda</taxon>
    </lineage>
</organism>
<evidence type="ECO:0000313" key="8">
    <source>
        <dbReference type="Proteomes" id="UP000053825"/>
    </source>
</evidence>
<accession>A0A0L7RGJ1</accession>